<evidence type="ECO:0000256" key="5">
    <source>
        <dbReference type="SAM" id="MobiDB-lite"/>
    </source>
</evidence>
<evidence type="ECO:0000259" key="6">
    <source>
        <dbReference type="SMART" id="SM00226"/>
    </source>
</evidence>
<feature type="compositionally biased region" description="Acidic residues" evidence="5">
    <location>
        <begin position="137"/>
        <end position="146"/>
    </location>
</feature>
<dbReference type="PANTHER" id="PTHR11717:SF31">
    <property type="entry name" value="LOW MOLECULAR WEIGHT PROTEIN-TYROSINE-PHOSPHATASE ETP-RELATED"/>
    <property type="match status" value="1"/>
</dbReference>
<name>A0A1H4R256_9NOCA</name>
<keyword evidence="3" id="KW-0904">Protein phosphatase</keyword>
<evidence type="ECO:0000313" key="7">
    <source>
        <dbReference type="EMBL" id="SEC25898.1"/>
    </source>
</evidence>
<dbReference type="SMART" id="SM00226">
    <property type="entry name" value="LMWPc"/>
    <property type="match status" value="1"/>
</dbReference>
<evidence type="ECO:0000313" key="8">
    <source>
        <dbReference type="Proteomes" id="UP000183561"/>
    </source>
</evidence>
<dbReference type="PRINTS" id="PR00719">
    <property type="entry name" value="LMWPTPASE"/>
</dbReference>
<dbReference type="OrthoDB" id="9784339at2"/>
<gene>
    <name evidence="7" type="ORF">SAMN04490239_3446</name>
</gene>
<dbReference type="GO" id="GO:0004725">
    <property type="term" value="F:protein tyrosine phosphatase activity"/>
    <property type="evidence" value="ECO:0007669"/>
    <property type="project" value="InterPro"/>
</dbReference>
<protein>
    <submittedName>
        <fullName evidence="7">Protein-tyrosine phosphatase</fullName>
    </submittedName>
</protein>
<evidence type="ECO:0000256" key="4">
    <source>
        <dbReference type="PIRSR" id="PIRSR617867-1"/>
    </source>
</evidence>
<accession>A0A1H4R256</accession>
<feature type="active site" description="Nucleophile" evidence="4">
    <location>
        <position position="7"/>
    </location>
</feature>
<dbReference type="InterPro" id="IPR023485">
    <property type="entry name" value="Ptyr_pPase"/>
</dbReference>
<dbReference type="InterPro" id="IPR050438">
    <property type="entry name" value="LMW_PTPase"/>
</dbReference>
<organism evidence="7 8">
    <name type="scientific">Rhodococcus koreensis</name>
    <dbReference type="NCBI Taxonomy" id="99653"/>
    <lineage>
        <taxon>Bacteria</taxon>
        <taxon>Bacillati</taxon>
        <taxon>Actinomycetota</taxon>
        <taxon>Actinomycetes</taxon>
        <taxon>Mycobacteriales</taxon>
        <taxon>Nocardiaceae</taxon>
        <taxon>Rhodococcus</taxon>
    </lineage>
</organism>
<dbReference type="InterPro" id="IPR036196">
    <property type="entry name" value="Ptyr_pPase_sf"/>
</dbReference>
<dbReference type="AlphaFoldDB" id="A0A1H4R256"/>
<feature type="active site" description="Nucleophile" evidence="4">
    <location>
        <position position="13"/>
    </location>
</feature>
<dbReference type="SUPFAM" id="SSF52788">
    <property type="entry name" value="Phosphotyrosine protein phosphatases I"/>
    <property type="match status" value="1"/>
</dbReference>
<dbReference type="PANTHER" id="PTHR11717">
    <property type="entry name" value="LOW MOLECULAR WEIGHT PROTEIN TYROSINE PHOSPHATASE"/>
    <property type="match status" value="1"/>
</dbReference>
<evidence type="ECO:0000256" key="1">
    <source>
        <dbReference type="ARBA" id="ARBA00011063"/>
    </source>
</evidence>
<evidence type="ECO:0000256" key="3">
    <source>
        <dbReference type="ARBA" id="ARBA00022912"/>
    </source>
</evidence>
<evidence type="ECO:0000256" key="2">
    <source>
        <dbReference type="ARBA" id="ARBA00022801"/>
    </source>
</evidence>
<proteinExistence type="inferred from homology"/>
<keyword evidence="2" id="KW-0378">Hydrolase</keyword>
<reference evidence="8" key="1">
    <citation type="submission" date="2016-10" db="EMBL/GenBank/DDBJ databases">
        <authorList>
            <person name="Varghese N."/>
            <person name="Submissions S."/>
        </authorList>
    </citation>
    <scope>NUCLEOTIDE SEQUENCE [LARGE SCALE GENOMIC DNA]</scope>
    <source>
        <strain evidence="8">DSM 44498</strain>
    </source>
</reference>
<feature type="domain" description="Phosphotyrosine protein phosphatase I" evidence="6">
    <location>
        <begin position="1"/>
        <end position="169"/>
    </location>
</feature>
<dbReference type="RefSeq" id="WP_072937455.1">
    <property type="nucleotide sequence ID" value="NZ_FNSV01000005.1"/>
</dbReference>
<feature type="region of interest" description="Disordered" evidence="5">
    <location>
        <begin position="127"/>
        <end position="146"/>
    </location>
</feature>
<dbReference type="Proteomes" id="UP000183561">
    <property type="component" value="Unassembled WGS sequence"/>
</dbReference>
<dbReference type="Pfam" id="PF01451">
    <property type="entry name" value="LMWPc"/>
    <property type="match status" value="1"/>
</dbReference>
<dbReference type="EMBL" id="FNSV01000005">
    <property type="protein sequence ID" value="SEC25898.1"/>
    <property type="molecule type" value="Genomic_DNA"/>
</dbReference>
<dbReference type="Gene3D" id="3.40.50.2300">
    <property type="match status" value="1"/>
</dbReference>
<keyword evidence="8" id="KW-1185">Reference proteome</keyword>
<comment type="similarity">
    <text evidence="1">Belongs to the low molecular weight phosphotyrosine protein phosphatase family.</text>
</comment>
<sequence length="172" mass="18188">MHVLFVCTGNVCRSPTAERLAVAYAEELGITDLTAESAGTRAAVGRPMEPTAAQVLEGLGGDPSDFTARMLTADLAAEADLVLTMTERQREKVLALAPEQLKKTFTLKEAARLAEAADAKSVADLAAARPRHKAGESPEDVPDPMGQDEDTFLTIGSEIADLLGVVARSIRL</sequence>
<dbReference type="InterPro" id="IPR017867">
    <property type="entry name" value="Tyr_phospatase_low_mol_wt"/>
</dbReference>